<dbReference type="Proteomes" id="UP000268329">
    <property type="component" value="Chromosome"/>
</dbReference>
<dbReference type="RefSeq" id="WP_121788334.1">
    <property type="nucleotide sequence ID" value="NZ_CP033073.1"/>
</dbReference>
<gene>
    <name evidence="2" type="ORF">D9753_20640</name>
</gene>
<organism evidence="2 3">
    <name type="scientific">Streptomyces dangxiongensis</name>
    <dbReference type="NCBI Taxonomy" id="1442032"/>
    <lineage>
        <taxon>Bacteria</taxon>
        <taxon>Bacillati</taxon>
        <taxon>Actinomycetota</taxon>
        <taxon>Actinomycetes</taxon>
        <taxon>Kitasatosporales</taxon>
        <taxon>Streptomycetaceae</taxon>
        <taxon>Streptomyces</taxon>
    </lineage>
</organism>
<keyword evidence="3" id="KW-1185">Reference proteome</keyword>
<reference evidence="2 3" key="1">
    <citation type="submission" date="2018-10" db="EMBL/GenBank/DDBJ databases">
        <title>The genome of Streptomyces dangxiongensis Z022.</title>
        <authorList>
            <person name="Zhang B."/>
        </authorList>
    </citation>
    <scope>NUCLEOTIDE SEQUENCE [LARGE SCALE GENOMIC DNA]</scope>
    <source>
        <strain evidence="2 3">Z022</strain>
    </source>
</reference>
<feature type="region of interest" description="Disordered" evidence="1">
    <location>
        <begin position="1"/>
        <end position="74"/>
    </location>
</feature>
<name>A0A3G2JJY1_9ACTN</name>
<accession>A0A3G2JJY1</accession>
<evidence type="ECO:0000313" key="3">
    <source>
        <dbReference type="Proteomes" id="UP000268329"/>
    </source>
</evidence>
<dbReference type="EMBL" id="CP033073">
    <property type="protein sequence ID" value="AYN40889.1"/>
    <property type="molecule type" value="Genomic_DNA"/>
</dbReference>
<dbReference type="KEGG" id="sdd:D9753_20640"/>
<feature type="compositionally biased region" description="Basic and acidic residues" evidence="1">
    <location>
        <begin position="46"/>
        <end position="74"/>
    </location>
</feature>
<sequence>MGMKDQFQEKSGRQHEQAEEKPGQARERAGQRGQQERQGRQPQGRQPERGRPGHRDVEDTEKHAEDRFDQDYDA</sequence>
<dbReference type="AlphaFoldDB" id="A0A3G2JJY1"/>
<proteinExistence type="predicted"/>
<evidence type="ECO:0000313" key="2">
    <source>
        <dbReference type="EMBL" id="AYN40889.1"/>
    </source>
</evidence>
<evidence type="ECO:0000256" key="1">
    <source>
        <dbReference type="SAM" id="MobiDB-lite"/>
    </source>
</evidence>
<protein>
    <submittedName>
        <fullName evidence="2">Uncharacterized protein</fullName>
    </submittedName>
</protein>
<feature type="compositionally biased region" description="Basic and acidic residues" evidence="1">
    <location>
        <begin position="1"/>
        <end position="39"/>
    </location>
</feature>